<evidence type="ECO:0000313" key="3">
    <source>
        <dbReference type="Proteomes" id="UP001155280"/>
    </source>
</evidence>
<gene>
    <name evidence="2" type="ORF">MKO06_10850</name>
</gene>
<feature type="transmembrane region" description="Helical" evidence="1">
    <location>
        <begin position="52"/>
        <end position="70"/>
    </location>
</feature>
<evidence type="ECO:0000256" key="1">
    <source>
        <dbReference type="SAM" id="Phobius"/>
    </source>
</evidence>
<dbReference type="Proteomes" id="UP001155280">
    <property type="component" value="Unassembled WGS sequence"/>
</dbReference>
<feature type="transmembrane region" description="Helical" evidence="1">
    <location>
        <begin position="9"/>
        <end position="32"/>
    </location>
</feature>
<organism evidence="2 3">
    <name type="scientific">Christiangramia oceanisediminis</name>
    <dbReference type="NCBI Taxonomy" id="2920386"/>
    <lineage>
        <taxon>Bacteria</taxon>
        <taxon>Pseudomonadati</taxon>
        <taxon>Bacteroidota</taxon>
        <taxon>Flavobacteriia</taxon>
        <taxon>Flavobacteriales</taxon>
        <taxon>Flavobacteriaceae</taxon>
        <taxon>Christiangramia</taxon>
    </lineage>
</organism>
<feature type="transmembrane region" description="Helical" evidence="1">
    <location>
        <begin position="123"/>
        <end position="150"/>
    </location>
</feature>
<accession>A0A9X2RCX3</accession>
<proteinExistence type="predicted"/>
<keyword evidence="1" id="KW-0472">Membrane</keyword>
<reference evidence="2" key="1">
    <citation type="submission" date="2022-07" db="EMBL/GenBank/DDBJ databases">
        <title>Gramela sediminis sp. nov., isolated from deep-sea sediment of the Indian Ocean.</title>
        <authorList>
            <person name="Shi H."/>
        </authorList>
    </citation>
    <scope>NUCLEOTIDE SEQUENCE</scope>
    <source>
        <strain evidence="2">GC03-9</strain>
    </source>
</reference>
<dbReference type="RefSeq" id="WP_241551200.1">
    <property type="nucleotide sequence ID" value="NZ_JANCNS010000002.1"/>
</dbReference>
<keyword evidence="3" id="KW-1185">Reference proteome</keyword>
<comment type="caution">
    <text evidence="2">The sequence shown here is derived from an EMBL/GenBank/DDBJ whole genome shotgun (WGS) entry which is preliminary data.</text>
</comment>
<keyword evidence="1" id="KW-0812">Transmembrane</keyword>
<dbReference type="EMBL" id="JANCNS010000002">
    <property type="protein sequence ID" value="MCP9200411.1"/>
    <property type="molecule type" value="Genomic_DNA"/>
</dbReference>
<evidence type="ECO:0000313" key="2">
    <source>
        <dbReference type="EMBL" id="MCP9200411.1"/>
    </source>
</evidence>
<name>A0A9X2RCX3_9FLAO</name>
<keyword evidence="1" id="KW-1133">Transmembrane helix</keyword>
<sequence length="188" mass="20774">MNTIVKRSLVGGIVSTLIMGTGAFILGQISGYKALELLQKSIPGINMLCNTVILGSTTILALMLTLLGLSRSSESTLTRRHYKDVLMIAKYDTILIITAVITFLMLNLPISESEEVTREWYETIYYITLGVASIIGGGFIAVIMMLYWTITNVILIVGMGITNHPLVSEEEARQNEQKKKEEQQSQAN</sequence>
<protein>
    <submittedName>
        <fullName evidence="2">Uncharacterized protein</fullName>
    </submittedName>
</protein>
<feature type="transmembrane region" description="Helical" evidence="1">
    <location>
        <begin position="91"/>
        <end position="111"/>
    </location>
</feature>
<dbReference type="AlphaFoldDB" id="A0A9X2RCX3"/>